<dbReference type="AlphaFoldDB" id="A0A7D6Z5N6"/>
<proteinExistence type="predicted"/>
<gene>
    <name evidence="3" type="ORF">H0264_07170</name>
</gene>
<evidence type="ECO:0000256" key="2">
    <source>
        <dbReference type="SAM" id="SignalP"/>
    </source>
</evidence>
<feature type="signal peptide" evidence="2">
    <location>
        <begin position="1"/>
        <end position="35"/>
    </location>
</feature>
<dbReference type="RefSeq" id="WP_181583237.1">
    <property type="nucleotide sequence ID" value="NZ_CP059399.1"/>
</dbReference>
<protein>
    <submittedName>
        <fullName evidence="3">Uncharacterized protein</fullName>
    </submittedName>
</protein>
<reference evidence="3 4" key="1">
    <citation type="submission" date="2020-07" db="EMBL/GenBank/DDBJ databases">
        <authorList>
            <person name="Zhuang K."/>
            <person name="Ran Y."/>
        </authorList>
    </citation>
    <scope>NUCLEOTIDE SEQUENCE [LARGE SCALE GENOMIC DNA]</scope>
    <source>
        <strain evidence="3 4">WCH-YHL-001</strain>
    </source>
</reference>
<feature type="compositionally biased region" description="Low complexity" evidence="1">
    <location>
        <begin position="85"/>
        <end position="103"/>
    </location>
</feature>
<evidence type="ECO:0000256" key="1">
    <source>
        <dbReference type="SAM" id="MobiDB-lite"/>
    </source>
</evidence>
<feature type="chain" id="PRO_5027654502" evidence="2">
    <location>
        <begin position="36"/>
        <end position="137"/>
    </location>
</feature>
<accession>A0A7D6Z5N6</accession>
<feature type="region of interest" description="Disordered" evidence="1">
    <location>
        <begin position="73"/>
        <end position="137"/>
    </location>
</feature>
<dbReference type="Proteomes" id="UP000515512">
    <property type="component" value="Chromosome"/>
</dbReference>
<dbReference type="EMBL" id="CP059399">
    <property type="protein sequence ID" value="QLY32064.1"/>
    <property type="molecule type" value="Genomic_DNA"/>
</dbReference>
<organism evidence="3 4">
    <name type="scientific">Nocardia huaxiensis</name>
    <dbReference type="NCBI Taxonomy" id="2755382"/>
    <lineage>
        <taxon>Bacteria</taxon>
        <taxon>Bacillati</taxon>
        <taxon>Actinomycetota</taxon>
        <taxon>Actinomycetes</taxon>
        <taxon>Mycobacteriales</taxon>
        <taxon>Nocardiaceae</taxon>
        <taxon>Nocardia</taxon>
    </lineage>
</organism>
<sequence>MRKFTIRGAKRAALAGGLVGAAGLTLLVVPAVANAAPGEAPVAEAPAVAGATLDDVAAPREEVIVTKDRDGNVTVQRRNPGDTIVVGPGAPGVPALPGNAVPAQPLGPGAVLHHDGGPDVVPALPTLPARPSTGSAG</sequence>
<keyword evidence="4" id="KW-1185">Reference proteome</keyword>
<dbReference type="KEGG" id="nhu:H0264_07170"/>
<name>A0A7D6Z5N6_9NOCA</name>
<keyword evidence="2" id="KW-0732">Signal</keyword>
<evidence type="ECO:0000313" key="3">
    <source>
        <dbReference type="EMBL" id="QLY32064.1"/>
    </source>
</evidence>
<evidence type="ECO:0000313" key="4">
    <source>
        <dbReference type="Proteomes" id="UP000515512"/>
    </source>
</evidence>